<dbReference type="CDD" id="cd00130">
    <property type="entry name" value="PAS"/>
    <property type="match status" value="1"/>
</dbReference>
<protein>
    <submittedName>
        <fullName evidence="2">Fis family transcriptional regulator</fullName>
    </submittedName>
</protein>
<dbReference type="InterPro" id="IPR035965">
    <property type="entry name" value="PAS-like_dom_sf"/>
</dbReference>
<feature type="non-terminal residue" evidence="2">
    <location>
        <position position="61"/>
    </location>
</feature>
<sequence length="61" mass="6706">MTIRVNKTFEEMSGFTNAELVGRSLYDMVGPDNLFSGSASLLVMEKKAPVTATYSTRTGRK</sequence>
<dbReference type="EMBL" id="JAACAK010000034">
    <property type="protein sequence ID" value="NIR74312.1"/>
    <property type="molecule type" value="Genomic_DNA"/>
</dbReference>
<accession>A0AAE5CA87</accession>
<dbReference type="InterPro" id="IPR000014">
    <property type="entry name" value="PAS"/>
</dbReference>
<dbReference type="AlphaFoldDB" id="A0AAE5CA87"/>
<evidence type="ECO:0000259" key="1">
    <source>
        <dbReference type="PROSITE" id="PS50112"/>
    </source>
</evidence>
<organism evidence="2 3">
    <name type="scientific">Candidatus Kutchimonas denitrificans</name>
    <dbReference type="NCBI Taxonomy" id="3056748"/>
    <lineage>
        <taxon>Bacteria</taxon>
        <taxon>Pseudomonadati</taxon>
        <taxon>Gemmatimonadota</taxon>
        <taxon>Gemmatimonadia</taxon>
        <taxon>Candidatus Palauibacterales</taxon>
        <taxon>Candidatus Palauibacteraceae</taxon>
        <taxon>Candidatus Kutchimonas</taxon>
    </lineage>
</organism>
<gene>
    <name evidence="2" type="ORF">GWO12_04265</name>
</gene>
<name>A0AAE5CA87_9BACT</name>
<dbReference type="Proteomes" id="UP000702544">
    <property type="component" value="Unassembled WGS sequence"/>
</dbReference>
<dbReference type="PROSITE" id="PS50112">
    <property type="entry name" value="PAS"/>
    <property type="match status" value="1"/>
</dbReference>
<dbReference type="SUPFAM" id="SSF55785">
    <property type="entry name" value="PYP-like sensor domain (PAS domain)"/>
    <property type="match status" value="1"/>
</dbReference>
<dbReference type="Gene3D" id="3.30.450.20">
    <property type="entry name" value="PAS domain"/>
    <property type="match status" value="1"/>
</dbReference>
<comment type="caution">
    <text evidence="2">The sequence shown here is derived from an EMBL/GenBank/DDBJ whole genome shotgun (WGS) entry which is preliminary data.</text>
</comment>
<reference evidence="2 3" key="1">
    <citation type="submission" date="2020-01" db="EMBL/GenBank/DDBJ databases">
        <title>Genomes assembled from Gulf of Kutch pelagic sediment metagenomes.</title>
        <authorList>
            <person name="Chandrashekar M."/>
            <person name="Mahajan M.S."/>
            <person name="Dave K.J."/>
            <person name="Vatsa P."/>
            <person name="Nathani N.M."/>
        </authorList>
    </citation>
    <scope>NUCLEOTIDE SEQUENCE [LARGE SCALE GENOMIC DNA]</scope>
    <source>
        <strain evidence="2">KS3-K002</strain>
    </source>
</reference>
<feature type="domain" description="PAS" evidence="1">
    <location>
        <begin position="1"/>
        <end position="33"/>
    </location>
</feature>
<proteinExistence type="predicted"/>
<evidence type="ECO:0000313" key="2">
    <source>
        <dbReference type="EMBL" id="NIR74312.1"/>
    </source>
</evidence>
<evidence type="ECO:0000313" key="3">
    <source>
        <dbReference type="Proteomes" id="UP000702544"/>
    </source>
</evidence>